<gene>
    <name evidence="1" type="ORF">HERI1096_LOCUS22418</name>
</gene>
<evidence type="ECO:0000313" key="1">
    <source>
        <dbReference type="EMBL" id="CAE0121717.1"/>
    </source>
</evidence>
<sequence>MSLISTDFIVYGSAEPNDNESARFALLPSLQNHRRCLLEPVLLTSNHSKVTDFVVTIAKVEDAAKHDVERAKLPASLRLGVERVTLKRTLLTSNNSASTAFVLMPSALSEKHQKITALGAHLPAGIYDCSYAEINSPMSIIPNPAEPLLNKSGGDQFKLPLVKEKMRQERTSNDSVMDPIA</sequence>
<proteinExistence type="predicted"/>
<organism evidence="1">
    <name type="scientific">Haptolina ericina</name>
    <dbReference type="NCBI Taxonomy" id="156174"/>
    <lineage>
        <taxon>Eukaryota</taxon>
        <taxon>Haptista</taxon>
        <taxon>Haptophyta</taxon>
        <taxon>Prymnesiophyceae</taxon>
        <taxon>Prymnesiales</taxon>
        <taxon>Prymnesiaceae</taxon>
        <taxon>Haptolina</taxon>
    </lineage>
</organism>
<protein>
    <submittedName>
        <fullName evidence="1">Uncharacterized protein</fullName>
    </submittedName>
</protein>
<name>A0A7S3B151_9EUKA</name>
<reference evidence="1" key="1">
    <citation type="submission" date="2021-01" db="EMBL/GenBank/DDBJ databases">
        <authorList>
            <person name="Corre E."/>
            <person name="Pelletier E."/>
            <person name="Niang G."/>
            <person name="Scheremetjew M."/>
            <person name="Finn R."/>
            <person name="Kale V."/>
            <person name="Holt S."/>
            <person name="Cochrane G."/>
            <person name="Meng A."/>
            <person name="Brown T."/>
            <person name="Cohen L."/>
        </authorList>
    </citation>
    <scope>NUCLEOTIDE SEQUENCE</scope>
    <source>
        <strain evidence="1">CCMP281</strain>
    </source>
</reference>
<accession>A0A7S3B151</accession>
<dbReference type="EMBL" id="HBHX01040400">
    <property type="protein sequence ID" value="CAE0121717.1"/>
    <property type="molecule type" value="Transcribed_RNA"/>
</dbReference>
<dbReference type="AlphaFoldDB" id="A0A7S3B151"/>